<evidence type="ECO:0000313" key="2">
    <source>
        <dbReference type="Proteomes" id="UP000199206"/>
    </source>
</evidence>
<protein>
    <submittedName>
        <fullName evidence="1">Ribbon-helix-helix protein, copG family</fullName>
    </submittedName>
</protein>
<dbReference type="Proteomes" id="UP000199206">
    <property type="component" value="Unassembled WGS sequence"/>
</dbReference>
<name>A0A1H8C080_9SPHN</name>
<dbReference type="AlphaFoldDB" id="A0A1H8C080"/>
<organism evidence="1 2">
    <name type="scientific">Sphingomonas gellani</name>
    <dbReference type="NCBI Taxonomy" id="1166340"/>
    <lineage>
        <taxon>Bacteria</taxon>
        <taxon>Pseudomonadati</taxon>
        <taxon>Pseudomonadota</taxon>
        <taxon>Alphaproteobacteria</taxon>
        <taxon>Sphingomonadales</taxon>
        <taxon>Sphingomonadaceae</taxon>
        <taxon>Sphingomonas</taxon>
    </lineage>
</organism>
<reference evidence="2" key="1">
    <citation type="submission" date="2016-10" db="EMBL/GenBank/DDBJ databases">
        <authorList>
            <person name="Varghese N."/>
            <person name="Submissions S."/>
        </authorList>
    </citation>
    <scope>NUCLEOTIDE SEQUENCE [LARGE SCALE GENOMIC DNA]</scope>
    <source>
        <strain evidence="2">S6-262</strain>
    </source>
</reference>
<dbReference type="EMBL" id="FOCF01000003">
    <property type="protein sequence ID" value="SEM88456.1"/>
    <property type="molecule type" value="Genomic_DNA"/>
</dbReference>
<dbReference type="GO" id="GO:0006355">
    <property type="term" value="P:regulation of DNA-templated transcription"/>
    <property type="evidence" value="ECO:0007669"/>
    <property type="project" value="InterPro"/>
</dbReference>
<proteinExistence type="predicted"/>
<gene>
    <name evidence="1" type="ORF">SAMN05192583_1398</name>
</gene>
<accession>A0A1H8C080</accession>
<dbReference type="SUPFAM" id="SSF47598">
    <property type="entry name" value="Ribbon-helix-helix"/>
    <property type="match status" value="1"/>
</dbReference>
<sequence length="50" mass="5667">MAILNVYVDADTMKRLKRASREENRSVEDLAEAAIAEAALNSDRDRRFGK</sequence>
<dbReference type="InterPro" id="IPR010985">
    <property type="entry name" value="Ribbon_hlx_hlx"/>
</dbReference>
<dbReference type="RefSeq" id="WP_093664873.1">
    <property type="nucleotide sequence ID" value="NZ_FOCF01000003.1"/>
</dbReference>
<keyword evidence="2" id="KW-1185">Reference proteome</keyword>
<evidence type="ECO:0000313" key="1">
    <source>
        <dbReference type="EMBL" id="SEM88456.1"/>
    </source>
</evidence>